<dbReference type="RefSeq" id="WP_183562620.1">
    <property type="nucleotide sequence ID" value="NZ_CBCSLB010000005.1"/>
</dbReference>
<dbReference type="AlphaFoldDB" id="A0A7W5C7U5"/>
<accession>A0A7W5C7U5</accession>
<evidence type="ECO:0008006" key="3">
    <source>
        <dbReference type="Google" id="ProtNLM"/>
    </source>
</evidence>
<comment type="caution">
    <text evidence="1">The sequence shown here is derived from an EMBL/GenBank/DDBJ whole genome shotgun (WGS) entry which is preliminary data.</text>
</comment>
<organism evidence="1 2">
    <name type="scientific">Paenibacillus endophyticus</name>
    <dbReference type="NCBI Taxonomy" id="1294268"/>
    <lineage>
        <taxon>Bacteria</taxon>
        <taxon>Bacillati</taxon>
        <taxon>Bacillota</taxon>
        <taxon>Bacilli</taxon>
        <taxon>Bacillales</taxon>
        <taxon>Paenibacillaceae</taxon>
        <taxon>Paenibacillus</taxon>
    </lineage>
</organism>
<sequence length="206" mass="23403">MSGTVIDKETGPAAGPSKLVSRISIIDNGMLTLQAWGADHICKVCIANSGSCCRDCRNLSDGVGCQLRNTSCTAWLCGFHKYLLYEVGQLEQWQAFWEQVPGQDYREDFTPEQLSLKKALQRPEQAMDHLGEALAADLQDMARSHIAIGIILTLREKLDKNIDQFQLEEKDHKLKLRIKRKIKVLSGDFQRFHFLLNKYYSDLSEI</sequence>
<keyword evidence="2" id="KW-1185">Reference proteome</keyword>
<protein>
    <recommendedName>
        <fullName evidence="3">DNA mismatch repair protein</fullName>
    </recommendedName>
</protein>
<reference evidence="1 2" key="1">
    <citation type="submission" date="2020-08" db="EMBL/GenBank/DDBJ databases">
        <title>Genomic Encyclopedia of Type Strains, Phase III (KMG-III): the genomes of soil and plant-associated and newly described type strains.</title>
        <authorList>
            <person name="Whitman W."/>
        </authorList>
    </citation>
    <scope>NUCLEOTIDE SEQUENCE [LARGE SCALE GENOMIC DNA]</scope>
    <source>
        <strain evidence="1 2">CECT 8234</strain>
    </source>
</reference>
<dbReference type="Proteomes" id="UP000518605">
    <property type="component" value="Unassembled WGS sequence"/>
</dbReference>
<gene>
    <name evidence="1" type="ORF">FHS16_002622</name>
</gene>
<dbReference type="EMBL" id="JACHXW010000006">
    <property type="protein sequence ID" value="MBB3152572.1"/>
    <property type="molecule type" value="Genomic_DNA"/>
</dbReference>
<evidence type="ECO:0000313" key="1">
    <source>
        <dbReference type="EMBL" id="MBB3152572.1"/>
    </source>
</evidence>
<evidence type="ECO:0000313" key="2">
    <source>
        <dbReference type="Proteomes" id="UP000518605"/>
    </source>
</evidence>
<name>A0A7W5C7U5_9BACL</name>
<proteinExistence type="predicted"/>